<dbReference type="GO" id="GO:0016603">
    <property type="term" value="F:glutaminyl-peptide cyclotransferase activity"/>
    <property type="evidence" value="ECO:0007669"/>
    <property type="project" value="TreeGrafter"/>
</dbReference>
<keyword evidence="2" id="KW-0012">Acyltransferase</keyword>
<gene>
    <name evidence="4" type="ORF">RBB77_08800</name>
</gene>
<evidence type="ECO:0000256" key="2">
    <source>
        <dbReference type="ARBA" id="ARBA00023315"/>
    </source>
</evidence>
<evidence type="ECO:0000256" key="1">
    <source>
        <dbReference type="ARBA" id="ARBA00022679"/>
    </source>
</evidence>
<feature type="domain" description="Peptidase M28" evidence="3">
    <location>
        <begin position="124"/>
        <end position="332"/>
    </location>
</feature>
<reference evidence="4" key="2">
    <citation type="journal article" date="2024" name="Environ. Microbiol.">
        <title>Genome analysis and description of Tunturibacter gen. nov. expands the diversity of Terriglobia in tundra soils.</title>
        <authorList>
            <person name="Messyasz A."/>
            <person name="Mannisto M.K."/>
            <person name="Kerkhof L.J."/>
            <person name="Haggblom M.M."/>
        </authorList>
    </citation>
    <scope>NUCLEOTIDE SEQUENCE</scope>
    <source>
        <strain evidence="4">X5P6</strain>
    </source>
</reference>
<dbReference type="InterPro" id="IPR007484">
    <property type="entry name" value="Peptidase_M28"/>
</dbReference>
<keyword evidence="1" id="KW-0808">Transferase</keyword>
<organism evidence="4">
    <name type="scientific">Tunturiibacter psychrotolerans</name>
    <dbReference type="NCBI Taxonomy" id="3069686"/>
    <lineage>
        <taxon>Bacteria</taxon>
        <taxon>Pseudomonadati</taxon>
        <taxon>Acidobacteriota</taxon>
        <taxon>Terriglobia</taxon>
        <taxon>Terriglobales</taxon>
        <taxon>Acidobacteriaceae</taxon>
        <taxon>Tunturiibacter</taxon>
    </lineage>
</organism>
<dbReference type="EMBL" id="CP132942">
    <property type="protein sequence ID" value="XCB34975.1"/>
    <property type="molecule type" value="Genomic_DNA"/>
</dbReference>
<reference evidence="4" key="1">
    <citation type="submission" date="2023-08" db="EMBL/GenBank/DDBJ databases">
        <authorList>
            <person name="Messyasz A."/>
            <person name="Mannisto M.K."/>
            <person name="Kerkhof L.J."/>
            <person name="Haggblom M."/>
        </authorList>
    </citation>
    <scope>NUCLEOTIDE SEQUENCE</scope>
    <source>
        <strain evidence="4">X5P6</strain>
    </source>
</reference>
<dbReference type="PANTHER" id="PTHR12283:SF6">
    <property type="entry name" value="GLUTAMINYL-PEPTIDE CYCLOTRANSFERASE-RELATED"/>
    <property type="match status" value="1"/>
</dbReference>
<dbReference type="SUPFAM" id="SSF53187">
    <property type="entry name" value="Zn-dependent exopeptidases"/>
    <property type="match status" value="1"/>
</dbReference>
<dbReference type="AlphaFoldDB" id="A0AAU7ZVB9"/>
<evidence type="ECO:0000313" key="4">
    <source>
        <dbReference type="EMBL" id="XCB34975.1"/>
    </source>
</evidence>
<protein>
    <submittedName>
        <fullName evidence="4">M28 family peptidase</fullName>
    </submittedName>
</protein>
<sequence length="340" mass="37436">MILPTNLYPQRLRCATKPSTPCLNSKTEVLLSRHLSLTVVVLLILLAPIAHAQKTVTTQFSGQAAYTLTKQLLDVAPKRFNGSPGHAKAEEFLKQHFAPEAAKGNFIADTFTATTPAGLQTMTNYIVKYPGKKDGIIVLVSHYETNYPLRDINFYGANDGAATSALLIEIGTILRAHPPEGYSIWLVFDDGEEAVKTWSNSDSLYGTRHLAAKWSQDGTLTKIKALLVADMIADKDLNIDYVENSTPWLLDLLKVAAKNTGHSASIFKYREAEEDDHLPFAARGVPVLDLIDAHYGPTTDAMPDGYHHTDKDTIDKISAHSLQISGDIVLEMIRLVNQRP</sequence>
<proteinExistence type="predicted"/>
<accession>A0AAU7ZVB9</accession>
<dbReference type="KEGG" id="tpsc:RBB77_08800"/>
<evidence type="ECO:0000259" key="3">
    <source>
        <dbReference type="Pfam" id="PF04389"/>
    </source>
</evidence>
<name>A0AAU7ZVB9_9BACT</name>
<dbReference type="Gene3D" id="3.40.630.10">
    <property type="entry name" value="Zn peptidases"/>
    <property type="match status" value="1"/>
</dbReference>
<dbReference type="RefSeq" id="WP_353066596.1">
    <property type="nucleotide sequence ID" value="NZ_CP132942.1"/>
</dbReference>
<dbReference type="PANTHER" id="PTHR12283">
    <property type="entry name" value="GLUTAMINYL-PEPTIDE CYCLOTRANSFERASE"/>
    <property type="match status" value="1"/>
</dbReference>
<dbReference type="Pfam" id="PF04389">
    <property type="entry name" value="Peptidase_M28"/>
    <property type="match status" value="1"/>
</dbReference>
<dbReference type="InterPro" id="IPR040234">
    <property type="entry name" value="QC/QCL"/>
</dbReference>
<dbReference type="GO" id="GO:0008270">
    <property type="term" value="F:zinc ion binding"/>
    <property type="evidence" value="ECO:0007669"/>
    <property type="project" value="TreeGrafter"/>
</dbReference>